<protein>
    <recommendedName>
        <fullName evidence="4">YitT family protein</fullName>
    </recommendedName>
</protein>
<dbReference type="EMBL" id="CP129113">
    <property type="protein sequence ID" value="WLV25458.1"/>
    <property type="molecule type" value="Genomic_DNA"/>
</dbReference>
<evidence type="ECO:0000313" key="3">
    <source>
        <dbReference type="Proteomes" id="UP001180087"/>
    </source>
</evidence>
<keyword evidence="1" id="KW-0812">Transmembrane</keyword>
<dbReference type="PANTHER" id="PTHR40078">
    <property type="entry name" value="INTEGRAL MEMBRANE PROTEIN-RELATED"/>
    <property type="match status" value="1"/>
</dbReference>
<reference evidence="2" key="1">
    <citation type="submission" date="2023-06" db="EMBL/GenBank/DDBJ databases">
        <title>A Treasure from Seagulls: Isolation and Description of Aciduricobacillus qingdaonensis gen. nov., sp. nov., a Rare Obligately Uric Acid-utilizing Member in the Family Bacillaceae.</title>
        <authorList>
            <person name="Liu W."/>
            <person name="Wang B."/>
        </authorList>
    </citation>
    <scope>NUCLEOTIDE SEQUENCE</scope>
    <source>
        <strain evidence="2">44XB</strain>
    </source>
</reference>
<proteinExistence type="predicted"/>
<dbReference type="Proteomes" id="UP001180087">
    <property type="component" value="Chromosome"/>
</dbReference>
<feature type="transmembrane region" description="Helical" evidence="1">
    <location>
        <begin position="100"/>
        <end position="119"/>
    </location>
</feature>
<dbReference type="PANTHER" id="PTHR40078:SF1">
    <property type="entry name" value="INTEGRAL MEMBRANE PROTEIN"/>
    <property type="match status" value="1"/>
</dbReference>
<keyword evidence="1" id="KW-0472">Membrane</keyword>
<sequence length="208" mass="23168">MLLAKRLGFFMLGLILFSLGIAQAVQIQYLGIHPWEVLHVGLYEKFGLSIGTWSIIIGIGLIFITLILDRRYINIGTFLNVFLVGWAVDLWLWLNFLPKGGNLIVDVVIMLCSMALMGVGGGMNNAARIGSGPRDGFMLSISDKTGISIRKVRITMETSVFVLGIMIGGPVFLFTFLYTFVQSPIFQFAYERTTVWLIKDNYEEASAV</sequence>
<accession>A0ABY9L0X0</accession>
<dbReference type="RefSeq" id="WP_348029247.1">
    <property type="nucleotide sequence ID" value="NZ_CP129113.1"/>
</dbReference>
<feature type="transmembrane region" description="Helical" evidence="1">
    <location>
        <begin position="160"/>
        <end position="181"/>
    </location>
</feature>
<dbReference type="Pfam" id="PF19700">
    <property type="entry name" value="DUF6198"/>
    <property type="match status" value="1"/>
</dbReference>
<feature type="transmembrane region" description="Helical" evidence="1">
    <location>
        <begin position="48"/>
        <end position="68"/>
    </location>
</feature>
<evidence type="ECO:0000313" key="2">
    <source>
        <dbReference type="EMBL" id="WLV25458.1"/>
    </source>
</evidence>
<feature type="transmembrane region" description="Helical" evidence="1">
    <location>
        <begin position="75"/>
        <end position="94"/>
    </location>
</feature>
<dbReference type="InterPro" id="IPR038750">
    <property type="entry name" value="YczE/YyaS-like"/>
</dbReference>
<evidence type="ECO:0008006" key="4">
    <source>
        <dbReference type="Google" id="ProtNLM"/>
    </source>
</evidence>
<gene>
    <name evidence="2" type="ORF">QR721_04405</name>
</gene>
<organism evidence="2 3">
    <name type="scientific">Aciduricibacillus chroicocephali</name>
    <dbReference type="NCBI Taxonomy" id="3054939"/>
    <lineage>
        <taxon>Bacteria</taxon>
        <taxon>Bacillati</taxon>
        <taxon>Bacillota</taxon>
        <taxon>Bacilli</taxon>
        <taxon>Bacillales</taxon>
        <taxon>Bacillaceae</taxon>
        <taxon>Aciduricibacillus</taxon>
    </lineage>
</organism>
<keyword evidence="3" id="KW-1185">Reference proteome</keyword>
<name>A0ABY9L0X0_9BACI</name>
<keyword evidence="1" id="KW-1133">Transmembrane helix</keyword>
<evidence type="ECO:0000256" key="1">
    <source>
        <dbReference type="SAM" id="Phobius"/>
    </source>
</evidence>